<dbReference type="PANTHER" id="PTHR41368">
    <property type="entry name" value="PROTEIN YGHO"/>
    <property type="match status" value="1"/>
</dbReference>
<dbReference type="InterPro" id="IPR016181">
    <property type="entry name" value="Acyl_CoA_acyltransferase"/>
</dbReference>
<reference evidence="1 2" key="1">
    <citation type="submission" date="2017-06" db="EMBL/GenBank/DDBJ databases">
        <title>Raineya orbicola gen. nov., sp. nov. a slightly thermophilic bacterium of the phylum Bacteroidetes and the description of Raineyaceae fam. nov.</title>
        <authorList>
            <person name="Albuquerque L."/>
            <person name="Polonia A.R.M."/>
            <person name="Barroso C."/>
            <person name="Froufe H.J.C."/>
            <person name="Lage O."/>
            <person name="Lobo-Da-Cunha A."/>
            <person name="Egas C."/>
            <person name="Da Costa M.S."/>
        </authorList>
    </citation>
    <scope>NUCLEOTIDE SEQUENCE [LARGE SCALE GENOMIC DNA]</scope>
    <source>
        <strain evidence="1 2">SPSPC-11</strain>
    </source>
</reference>
<sequence>MQIRKVQNSSDEEKFFALPQKLYANTKQWIRPLEKDVRGVFDKNLNPTFQHGECERFILQNESGDTLGRVAVFINEKTKLKNNDQPTGGMGFFECIENQQAAFMLFDACKQWLSERGCEAMDGSINFGGRDKFWGVLVEGFDREPNYQQNYNFPYYQQFFENYGFQVYFNQYTFFRKVYGVSEKVHAKANRIFADSNYHFENIRVKQLKKFAQDFRQIYNNSFALTEGIPAMTEQEAEKMMKKMKPVIDERLITFGYYKNEPVAFGIFLPELNQIFRYVDGKLDWLGKLKFLYYRWKGVCTRVLGVGFAVVKAHHAKGLDAALSVCLERETAKADFPYTDLELNWIGDFNPPMLKLMKNLEFSVCKKHITYRKLFDETRPFKRHPIRTYNEKNENE</sequence>
<dbReference type="AlphaFoldDB" id="A0A2N3IBL1"/>
<name>A0A2N3IBL1_9BACT</name>
<protein>
    <recommendedName>
        <fullName evidence="3">N-acetyltransferase domain-containing protein</fullName>
    </recommendedName>
</protein>
<dbReference type="EMBL" id="NKXO01000032">
    <property type="protein sequence ID" value="PKQ67633.1"/>
    <property type="molecule type" value="Genomic_DNA"/>
</dbReference>
<organism evidence="1 2">
    <name type="scientific">Raineya orbicola</name>
    <dbReference type="NCBI Taxonomy" id="2016530"/>
    <lineage>
        <taxon>Bacteria</taxon>
        <taxon>Pseudomonadati</taxon>
        <taxon>Bacteroidota</taxon>
        <taxon>Cytophagia</taxon>
        <taxon>Cytophagales</taxon>
        <taxon>Raineyaceae</taxon>
        <taxon>Raineya</taxon>
    </lineage>
</organism>
<dbReference type="InterPro" id="IPR039968">
    <property type="entry name" value="BcerS-like"/>
</dbReference>
<dbReference type="RefSeq" id="WP_101359242.1">
    <property type="nucleotide sequence ID" value="NZ_NKXO01000032.1"/>
</dbReference>
<evidence type="ECO:0000313" key="1">
    <source>
        <dbReference type="EMBL" id="PKQ67633.1"/>
    </source>
</evidence>
<accession>A0A2N3IBL1</accession>
<dbReference type="SUPFAM" id="SSF55729">
    <property type="entry name" value="Acyl-CoA N-acyltransferases (Nat)"/>
    <property type="match status" value="1"/>
</dbReference>
<evidence type="ECO:0000313" key="2">
    <source>
        <dbReference type="Proteomes" id="UP000233387"/>
    </source>
</evidence>
<dbReference type="PANTHER" id="PTHR41368:SF1">
    <property type="entry name" value="PROTEIN YGHO"/>
    <property type="match status" value="1"/>
</dbReference>
<dbReference type="Proteomes" id="UP000233387">
    <property type="component" value="Unassembled WGS sequence"/>
</dbReference>
<comment type="caution">
    <text evidence="1">The sequence shown here is derived from an EMBL/GenBank/DDBJ whole genome shotgun (WGS) entry which is preliminary data.</text>
</comment>
<dbReference type="OrthoDB" id="9806005at2"/>
<gene>
    <name evidence="1" type="ORF">Rain11_1978</name>
</gene>
<proteinExistence type="predicted"/>
<keyword evidence="2" id="KW-1185">Reference proteome</keyword>
<evidence type="ECO:0008006" key="3">
    <source>
        <dbReference type="Google" id="ProtNLM"/>
    </source>
</evidence>